<reference evidence="1 2" key="1">
    <citation type="submission" date="2019-02" db="EMBL/GenBank/DDBJ databases">
        <title>Deep-cultivation of Planctomycetes and their phenomic and genomic characterization uncovers novel biology.</title>
        <authorList>
            <person name="Wiegand S."/>
            <person name="Jogler M."/>
            <person name="Boedeker C."/>
            <person name="Pinto D."/>
            <person name="Vollmers J."/>
            <person name="Rivas-Marin E."/>
            <person name="Kohn T."/>
            <person name="Peeters S.H."/>
            <person name="Heuer A."/>
            <person name="Rast P."/>
            <person name="Oberbeckmann S."/>
            <person name="Bunk B."/>
            <person name="Jeske O."/>
            <person name="Meyerdierks A."/>
            <person name="Storesund J.E."/>
            <person name="Kallscheuer N."/>
            <person name="Luecker S."/>
            <person name="Lage O.M."/>
            <person name="Pohl T."/>
            <person name="Merkel B.J."/>
            <person name="Hornburger P."/>
            <person name="Mueller R.-W."/>
            <person name="Bruemmer F."/>
            <person name="Labrenz M."/>
            <person name="Spormann A.M."/>
            <person name="Op Den Camp H."/>
            <person name="Overmann J."/>
            <person name="Amann R."/>
            <person name="Jetten M.S.M."/>
            <person name="Mascher T."/>
            <person name="Medema M.H."/>
            <person name="Devos D.P."/>
            <person name="Kaster A.-K."/>
            <person name="Ovreas L."/>
            <person name="Rohde M."/>
            <person name="Galperin M.Y."/>
            <person name="Jogler C."/>
        </authorList>
    </citation>
    <scope>NUCLEOTIDE SEQUENCE [LARGE SCALE GENOMIC DNA]</scope>
    <source>
        <strain evidence="1 2">Q31b</strain>
    </source>
</reference>
<accession>A0A5C6DXI3</accession>
<keyword evidence="2" id="KW-1185">Reference proteome</keyword>
<dbReference type="AlphaFoldDB" id="A0A5C6DXI3"/>
<comment type="caution">
    <text evidence="1">The sequence shown here is derived from an EMBL/GenBank/DDBJ whole genome shotgun (WGS) entry which is preliminary data.</text>
</comment>
<dbReference type="EMBL" id="SJPY01000004">
    <property type="protein sequence ID" value="TWU41368.1"/>
    <property type="molecule type" value="Genomic_DNA"/>
</dbReference>
<proteinExistence type="predicted"/>
<gene>
    <name evidence="1" type="ORF">Q31b_28120</name>
</gene>
<protein>
    <submittedName>
        <fullName evidence="1">Uncharacterized protein</fullName>
    </submittedName>
</protein>
<sequence length="128" mass="14076">MPKYYVQCGPIETVLDSDSPSTAAVNALDAALQNHLWIYDDCGLSERDCKTHLMLEALLHFDPSIQVSEQGFDRADAIQIGTPETVEAWHCLMVSLKRLFVAAGLTTRTMSSIGATATIECHSPRLPR</sequence>
<dbReference type="RefSeq" id="WP_231617548.1">
    <property type="nucleotide sequence ID" value="NZ_SJPY01000004.1"/>
</dbReference>
<evidence type="ECO:0000313" key="1">
    <source>
        <dbReference type="EMBL" id="TWU41368.1"/>
    </source>
</evidence>
<evidence type="ECO:0000313" key="2">
    <source>
        <dbReference type="Proteomes" id="UP000315471"/>
    </source>
</evidence>
<dbReference type="Proteomes" id="UP000315471">
    <property type="component" value="Unassembled WGS sequence"/>
</dbReference>
<organism evidence="1 2">
    <name type="scientific">Novipirellula aureliae</name>
    <dbReference type="NCBI Taxonomy" id="2527966"/>
    <lineage>
        <taxon>Bacteria</taxon>
        <taxon>Pseudomonadati</taxon>
        <taxon>Planctomycetota</taxon>
        <taxon>Planctomycetia</taxon>
        <taxon>Pirellulales</taxon>
        <taxon>Pirellulaceae</taxon>
        <taxon>Novipirellula</taxon>
    </lineage>
</organism>
<name>A0A5C6DXI3_9BACT</name>